<dbReference type="Proteomes" id="UP000075635">
    <property type="component" value="Unassembled WGS sequence"/>
</dbReference>
<proteinExistence type="predicted"/>
<dbReference type="AlphaFoldDB" id="A0A150SLU6"/>
<dbReference type="PROSITE" id="PS51257">
    <property type="entry name" value="PROKAR_LIPOPROTEIN"/>
    <property type="match status" value="1"/>
</dbReference>
<reference evidence="1 2" key="1">
    <citation type="submission" date="2014-02" db="EMBL/GenBank/DDBJ databases">
        <title>The small core and large imbalanced accessory genome model reveals a collaborative survival strategy of Sorangium cellulosum strains in nature.</title>
        <authorList>
            <person name="Han K."/>
            <person name="Peng R."/>
            <person name="Blom J."/>
            <person name="Li Y.-Z."/>
        </authorList>
    </citation>
    <scope>NUCLEOTIDE SEQUENCE [LARGE SCALE GENOMIC DNA]</scope>
    <source>
        <strain evidence="1 2">So0011-07</strain>
    </source>
</reference>
<dbReference type="EMBL" id="JEMB01000822">
    <property type="protein sequence ID" value="KYF93380.1"/>
    <property type="molecule type" value="Genomic_DNA"/>
</dbReference>
<protein>
    <submittedName>
        <fullName evidence="1">Uncharacterized protein</fullName>
    </submittedName>
</protein>
<comment type="caution">
    <text evidence="1">The sequence shown here is derived from an EMBL/GenBank/DDBJ whole genome shotgun (WGS) entry which is preliminary data.</text>
</comment>
<evidence type="ECO:0000313" key="2">
    <source>
        <dbReference type="Proteomes" id="UP000075635"/>
    </source>
</evidence>
<sequence>MSKTSRFLVMTGAVLLAACSAEDRDAPELVSSDVQALRDTRGLPLRVDDLFLQLPASGSGALSLKLAERERARVLADNGRASFALALSAREPSVEFNDLGRGLDARAGDGLFTGAVSVNVELLTQLNREVSRLDLREPTVRRFVPGSRVVSGSERIATTSAIDLEALRRGATVRLPHIDELGPLRTLGAVTTASINPQKSLLIRSLPVIEDPARTMNPCNAAASNSPLKRWTFGHLMEQMAQGSGLSPSDFVQQWLNAWRTQQSVTATGGAPVLDATSTAAADSVDSLILNPWKQRSGGGTLDLSIAPFRLQAIVYRSDLAQSSPYGGSSAGNSGGELRFVFGAMEVRDANGDGDANDAGDTCQPIEMSTIFEFGVPLSSCTDIKDWANAWVNLSTLLPGTPAYGAALEALTEAVVVRGAAPAKPNQSALNQLRTNEIDLTGIWQFREFVLPAAGGPLTQTTTKNNPREHQVSFTSVLGVTPSPIDMNGSPALLTEILKSMGDPSYQVPELSGGAPFLGGASSYNFDTFWDHPDLLNTAELEARFTFSSKTCSGCHTGETATSFYHIRPAGPGASPTLSGFLQSGPLTVTDVRGLSHTFAEMDNRKQALASLANQICGFKIGLPPLQLTRVPLASTH</sequence>
<accession>A0A150SLU6</accession>
<gene>
    <name evidence="1" type="ORF">BE17_53205</name>
</gene>
<organism evidence="1 2">
    <name type="scientific">Sorangium cellulosum</name>
    <name type="common">Polyangium cellulosum</name>
    <dbReference type="NCBI Taxonomy" id="56"/>
    <lineage>
        <taxon>Bacteria</taxon>
        <taxon>Pseudomonadati</taxon>
        <taxon>Myxococcota</taxon>
        <taxon>Polyangia</taxon>
        <taxon>Polyangiales</taxon>
        <taxon>Polyangiaceae</taxon>
        <taxon>Sorangium</taxon>
    </lineage>
</organism>
<name>A0A150SLU6_SORCE</name>
<evidence type="ECO:0000313" key="1">
    <source>
        <dbReference type="EMBL" id="KYF93380.1"/>
    </source>
</evidence>